<feature type="compositionally biased region" description="Polar residues" evidence="1">
    <location>
        <begin position="676"/>
        <end position="690"/>
    </location>
</feature>
<organism evidence="3">
    <name type="scientific">Naegleria gruberi</name>
    <name type="common">Amoeba</name>
    <dbReference type="NCBI Taxonomy" id="5762"/>
    <lineage>
        <taxon>Eukaryota</taxon>
        <taxon>Discoba</taxon>
        <taxon>Heterolobosea</taxon>
        <taxon>Tetramitia</taxon>
        <taxon>Eutetramitia</taxon>
        <taxon>Vahlkampfiidae</taxon>
        <taxon>Naegleria</taxon>
    </lineage>
</organism>
<dbReference type="InParanoid" id="D2V3N9"/>
<feature type="compositionally biased region" description="Low complexity" evidence="1">
    <location>
        <begin position="691"/>
        <end position="706"/>
    </location>
</feature>
<feature type="region of interest" description="Disordered" evidence="1">
    <location>
        <begin position="72"/>
        <end position="91"/>
    </location>
</feature>
<dbReference type="RefSeq" id="XP_002681415.1">
    <property type="nucleotide sequence ID" value="XM_002681369.1"/>
</dbReference>
<evidence type="ECO:0000313" key="2">
    <source>
        <dbReference type="EMBL" id="EFC48671.1"/>
    </source>
</evidence>
<protein>
    <submittedName>
        <fullName evidence="2">Predicted protein</fullName>
    </submittedName>
</protein>
<dbReference type="OrthoDB" id="10658914at2759"/>
<dbReference type="EMBL" id="GG738850">
    <property type="protein sequence ID" value="EFC48671.1"/>
    <property type="molecule type" value="Genomic_DNA"/>
</dbReference>
<evidence type="ECO:0000256" key="1">
    <source>
        <dbReference type="SAM" id="MobiDB-lite"/>
    </source>
</evidence>
<dbReference type="AlphaFoldDB" id="D2V3N9"/>
<feature type="compositionally biased region" description="Low complexity" evidence="1">
    <location>
        <begin position="78"/>
        <end position="91"/>
    </location>
</feature>
<feature type="compositionally biased region" description="Polar residues" evidence="1">
    <location>
        <begin position="527"/>
        <end position="547"/>
    </location>
</feature>
<gene>
    <name evidence="2" type="ORF">NAEGRDRAFT_63433</name>
</gene>
<reference evidence="2 3" key="1">
    <citation type="journal article" date="2010" name="Cell">
        <title>The genome of Naegleria gruberi illuminates early eukaryotic versatility.</title>
        <authorList>
            <person name="Fritz-Laylin L.K."/>
            <person name="Prochnik S.E."/>
            <person name="Ginger M.L."/>
            <person name="Dacks J.B."/>
            <person name="Carpenter M.L."/>
            <person name="Field M.C."/>
            <person name="Kuo A."/>
            <person name="Paredez A."/>
            <person name="Chapman J."/>
            <person name="Pham J."/>
            <person name="Shu S."/>
            <person name="Neupane R."/>
            <person name="Cipriano M."/>
            <person name="Mancuso J."/>
            <person name="Tu H."/>
            <person name="Salamov A."/>
            <person name="Lindquist E."/>
            <person name="Shapiro H."/>
            <person name="Lucas S."/>
            <person name="Grigoriev I.V."/>
            <person name="Cande W.Z."/>
            <person name="Fulton C."/>
            <person name="Rokhsar D.S."/>
            <person name="Dawson S.C."/>
        </authorList>
    </citation>
    <scope>NUCLEOTIDE SEQUENCE [LARGE SCALE GENOMIC DNA]</scope>
    <source>
        <strain evidence="2 3">NEG-M</strain>
    </source>
</reference>
<proteinExistence type="predicted"/>
<evidence type="ECO:0000313" key="3">
    <source>
        <dbReference type="Proteomes" id="UP000006671"/>
    </source>
</evidence>
<dbReference type="KEGG" id="ngr:NAEGRDRAFT_63433"/>
<sequence length="963" mass="104724">MNNNCGVSEQIGDDEGVSNQGEALVSSNLLLEEGSRNSNSIDGNNANSASLSSEELDRLVMPPPSIKLSQINRKNTQNSITTPSSTLSNNTLNSVGAESLKLTFLNENSNSGMITGVEICILSNTSNEMIFVDPNLVKYSTRLQNTSLTGVDSLNSPGFNDKLMSPQFTGPVNENSPSLIVSPRLKNQHSRWSTYYTSGSTVGLSDFLNTSVNYENSALSITSSNSLNNSAINNASETNQIVPSASLINSTTNQSPLVSPRNGANNSFTFNSSTRNSIVQDEPKTSTAPKHHHHTISSLNKKEFQQFLPRVSLPNYGDISSVFNYSNLETLSMSGNRTSFHLASSSGGGNSSSGHENNFSKSSFFSKSFTFGGDKYSNVSIGTTMTFSSMMVPKTSPRGQEARRLSKNNFSFFGKQYMKEGQQQQQLISSTSSAINLKKEESMRESIVEAFSVQDIMSRRFTDGENIEKFMNGRRSTTSEIPDHSELPRRGSSATPLPSSTATQPSTAKSHIKTLSTDVKRQHERTPSSPLEINTSLLVPSSSSGQIPKTPEKKKSSNMSSKVKEFFSSIGRRSRKKSNADSFDHSNDSSLPPSPPLNSTTKMIGQETNQNSSTMMTIPTLQSSTDLMGTSPFSNQSHSSTSTPPVLLDGNILLSTTPTSTGSRGTLADDEISSHHTLGGNTQSAPAMTCTTSTSLSSSPPALSTLNGATPLIDEVHIDMTRSRRGSEIETPISPSRRRSSMKKSPKRRESMLSNHTPVVSEIDQGNLKYLTNLIVDFKTSSLAFSKLVEEFSLFDSLEKSSVDPASIVQSPLSVVEAPRGTKNRRPTSMHYISSSNTPMGRLSSDLSYLSQQQLLTPVTSNPTIFHCINERSSNFSLIILNDITLCLWYTLENQNHHGTLSIKQKSLLYGGSLDDKLKEIGLKIEYKLKEAFAASKASDHKSLGALKSSKSMEFSFFNKKVQ</sequence>
<feature type="compositionally biased region" description="Low complexity" evidence="1">
    <location>
        <begin position="492"/>
        <end position="509"/>
    </location>
</feature>
<dbReference type="VEuPathDB" id="AmoebaDB:NAEGRDRAFT_63433"/>
<feature type="region of interest" description="Disordered" evidence="1">
    <location>
        <begin position="676"/>
        <end position="707"/>
    </location>
</feature>
<feature type="region of interest" description="Disordered" evidence="1">
    <location>
        <begin position="723"/>
        <end position="754"/>
    </location>
</feature>
<accession>D2V3N9</accession>
<keyword evidence="3" id="KW-1185">Reference proteome</keyword>
<feature type="compositionally biased region" description="Polar residues" evidence="1">
    <location>
        <begin position="600"/>
        <end position="615"/>
    </location>
</feature>
<feature type="region of interest" description="Disordered" evidence="1">
    <location>
        <begin position="467"/>
        <end position="615"/>
    </location>
</feature>
<dbReference type="OMA" id="HCINERS"/>
<feature type="region of interest" description="Disordered" evidence="1">
    <location>
        <begin position="34"/>
        <end position="54"/>
    </location>
</feature>
<dbReference type="GeneID" id="8852391"/>
<feature type="compositionally biased region" description="Low complexity" evidence="1">
    <location>
        <begin position="44"/>
        <end position="53"/>
    </location>
</feature>
<dbReference type="Proteomes" id="UP000006671">
    <property type="component" value="Unassembled WGS sequence"/>
</dbReference>
<feature type="compositionally biased region" description="Basic and acidic residues" evidence="1">
    <location>
        <begin position="578"/>
        <end position="587"/>
    </location>
</feature>
<feature type="region of interest" description="Disordered" evidence="1">
    <location>
        <begin position="269"/>
        <end position="299"/>
    </location>
</feature>
<feature type="region of interest" description="Disordered" evidence="1">
    <location>
        <begin position="819"/>
        <end position="839"/>
    </location>
</feature>
<dbReference type="FunCoup" id="D2V3N9">
    <property type="interactions" value="9"/>
</dbReference>
<name>D2V3N9_NAEGR</name>
<feature type="compositionally biased region" description="Basic residues" evidence="1">
    <location>
        <begin position="736"/>
        <end position="747"/>
    </location>
</feature>